<comment type="caution">
    <text evidence="3">The sequence shown here is derived from an EMBL/GenBank/DDBJ whole genome shotgun (WGS) entry which is preliminary data.</text>
</comment>
<proteinExistence type="predicted"/>
<sequence length="126" mass="13424">MTGSGSTSWPLSTRSREVNGPALLQERIGKLILDGINVEVPSVDTDLFDTGVLDSLAFVELLLHLEREFGVQISIEELEIERFRSIERIAEFIASQVGSAAAPSGEWREPSAGSGNGAGSGRGRPG</sequence>
<accession>A0A537IRR8</accession>
<evidence type="ECO:0000256" key="1">
    <source>
        <dbReference type="SAM" id="MobiDB-lite"/>
    </source>
</evidence>
<dbReference type="Gene3D" id="1.10.1200.10">
    <property type="entry name" value="ACP-like"/>
    <property type="match status" value="1"/>
</dbReference>
<evidence type="ECO:0000313" key="4">
    <source>
        <dbReference type="Proteomes" id="UP000318834"/>
    </source>
</evidence>
<feature type="domain" description="Carrier" evidence="2">
    <location>
        <begin position="14"/>
        <end position="97"/>
    </location>
</feature>
<dbReference type="PROSITE" id="PS50075">
    <property type="entry name" value="CARRIER"/>
    <property type="match status" value="1"/>
</dbReference>
<gene>
    <name evidence="3" type="ORF">E6H05_08400</name>
</gene>
<protein>
    <submittedName>
        <fullName evidence="3">Acyl carrier protein</fullName>
    </submittedName>
</protein>
<evidence type="ECO:0000259" key="2">
    <source>
        <dbReference type="PROSITE" id="PS50075"/>
    </source>
</evidence>
<reference evidence="3 4" key="1">
    <citation type="journal article" date="2019" name="Nat. Microbiol.">
        <title>Mediterranean grassland soil C-N compound turnover is dependent on rainfall and depth, and is mediated by genomically divergent microorganisms.</title>
        <authorList>
            <person name="Diamond S."/>
            <person name="Andeer P.F."/>
            <person name="Li Z."/>
            <person name="Crits-Christoph A."/>
            <person name="Burstein D."/>
            <person name="Anantharaman K."/>
            <person name="Lane K.R."/>
            <person name="Thomas B.C."/>
            <person name="Pan C."/>
            <person name="Northen T.R."/>
            <person name="Banfield J.F."/>
        </authorList>
    </citation>
    <scope>NUCLEOTIDE SEQUENCE [LARGE SCALE GENOMIC DNA]</scope>
    <source>
        <strain evidence="3">NP_8</strain>
    </source>
</reference>
<dbReference type="InterPro" id="IPR036736">
    <property type="entry name" value="ACP-like_sf"/>
</dbReference>
<name>A0A537IRR8_9BACT</name>
<feature type="compositionally biased region" description="Gly residues" evidence="1">
    <location>
        <begin position="114"/>
        <end position="126"/>
    </location>
</feature>
<dbReference type="EMBL" id="VBAP01000060">
    <property type="protein sequence ID" value="TMI73975.1"/>
    <property type="molecule type" value="Genomic_DNA"/>
</dbReference>
<evidence type="ECO:0000313" key="3">
    <source>
        <dbReference type="EMBL" id="TMI73975.1"/>
    </source>
</evidence>
<dbReference type="Proteomes" id="UP000318834">
    <property type="component" value="Unassembled WGS sequence"/>
</dbReference>
<feature type="region of interest" description="Disordered" evidence="1">
    <location>
        <begin position="100"/>
        <end position="126"/>
    </location>
</feature>
<organism evidence="3 4">
    <name type="scientific">Candidatus Segetimicrobium genomatis</name>
    <dbReference type="NCBI Taxonomy" id="2569760"/>
    <lineage>
        <taxon>Bacteria</taxon>
        <taxon>Bacillati</taxon>
        <taxon>Candidatus Sysuimicrobiota</taxon>
        <taxon>Candidatus Sysuimicrobiia</taxon>
        <taxon>Candidatus Sysuimicrobiales</taxon>
        <taxon>Candidatus Segetimicrobiaceae</taxon>
        <taxon>Candidatus Segetimicrobium</taxon>
    </lineage>
</organism>
<dbReference type="AlphaFoldDB" id="A0A537IRR8"/>
<dbReference type="SUPFAM" id="SSF47336">
    <property type="entry name" value="ACP-like"/>
    <property type="match status" value="1"/>
</dbReference>
<dbReference type="Pfam" id="PF00550">
    <property type="entry name" value="PP-binding"/>
    <property type="match status" value="1"/>
</dbReference>
<dbReference type="InterPro" id="IPR009081">
    <property type="entry name" value="PP-bd_ACP"/>
</dbReference>